<dbReference type="Pfam" id="PF03551">
    <property type="entry name" value="PadR"/>
    <property type="match status" value="1"/>
</dbReference>
<feature type="domain" description="Transcription regulator PadR N-terminal" evidence="1">
    <location>
        <begin position="11"/>
        <end position="85"/>
    </location>
</feature>
<dbReference type="InterPro" id="IPR036388">
    <property type="entry name" value="WH-like_DNA-bd_sf"/>
</dbReference>
<dbReference type="PANTHER" id="PTHR43252">
    <property type="entry name" value="TRANSCRIPTIONAL REGULATOR YQJI"/>
    <property type="match status" value="1"/>
</dbReference>
<dbReference type="OrthoDB" id="9783723at2"/>
<proteinExistence type="predicted"/>
<dbReference type="Pfam" id="PF10400">
    <property type="entry name" value="Vir_act_alpha_C"/>
    <property type="match status" value="1"/>
</dbReference>
<dbReference type="Proteomes" id="UP000051647">
    <property type="component" value="Unassembled WGS sequence"/>
</dbReference>
<dbReference type="Gene3D" id="6.10.140.190">
    <property type="match status" value="1"/>
</dbReference>
<dbReference type="SUPFAM" id="SSF46785">
    <property type="entry name" value="Winged helix' DNA-binding domain"/>
    <property type="match status" value="1"/>
</dbReference>
<organism evidence="3 4">
    <name type="scientific">Companilactobacillus versmoldensis DSM 14857 = KCTC 3814</name>
    <dbReference type="NCBI Taxonomy" id="1423815"/>
    <lineage>
        <taxon>Bacteria</taxon>
        <taxon>Bacillati</taxon>
        <taxon>Bacillota</taxon>
        <taxon>Bacilli</taxon>
        <taxon>Lactobacillales</taxon>
        <taxon>Lactobacillaceae</taxon>
        <taxon>Companilactobacillus</taxon>
    </lineage>
</organism>
<evidence type="ECO:0000313" key="3">
    <source>
        <dbReference type="EMBL" id="KRL67086.1"/>
    </source>
</evidence>
<gene>
    <name evidence="3" type="ORF">FC27_GL002207</name>
</gene>
<comment type="caution">
    <text evidence="3">The sequence shown here is derived from an EMBL/GenBank/DDBJ whole genome shotgun (WGS) entry which is preliminary data.</text>
</comment>
<reference evidence="3 4" key="1">
    <citation type="journal article" date="2015" name="Genome Announc.">
        <title>Expanding the biotechnology potential of lactobacilli through comparative genomics of 213 strains and associated genera.</title>
        <authorList>
            <person name="Sun Z."/>
            <person name="Harris H.M."/>
            <person name="McCann A."/>
            <person name="Guo C."/>
            <person name="Argimon S."/>
            <person name="Zhang W."/>
            <person name="Yang X."/>
            <person name="Jeffery I.B."/>
            <person name="Cooney J.C."/>
            <person name="Kagawa T.F."/>
            <person name="Liu W."/>
            <person name="Song Y."/>
            <person name="Salvetti E."/>
            <person name="Wrobel A."/>
            <person name="Rasinkangas P."/>
            <person name="Parkhill J."/>
            <person name="Rea M.C."/>
            <person name="O'Sullivan O."/>
            <person name="Ritari J."/>
            <person name="Douillard F.P."/>
            <person name="Paul Ross R."/>
            <person name="Yang R."/>
            <person name="Briner A.E."/>
            <person name="Felis G.E."/>
            <person name="de Vos W.M."/>
            <person name="Barrangou R."/>
            <person name="Klaenhammer T.R."/>
            <person name="Caufield P.W."/>
            <person name="Cui Y."/>
            <person name="Zhang H."/>
            <person name="O'Toole P.W."/>
        </authorList>
    </citation>
    <scope>NUCLEOTIDE SEQUENCE [LARGE SCALE GENOMIC DNA]</scope>
    <source>
        <strain evidence="3 4">DSM 14857</strain>
    </source>
</reference>
<sequence>MAQKNRLQYIILGLLNIGSKTGYDLAKAFDSDIGEFWSANHSQIYPLLKKMEQDEMITHHEIQVGQKLVKKSYDITDQGKKNFHEWLEEPSEADNSHDEFILKLYFIKDANSELLEEMVVSQLELRTDKLSHLQDQLADKFPDQASQQANYGHYCVLKHAIQRESGYVDWLKGI</sequence>
<dbReference type="InterPro" id="IPR018309">
    <property type="entry name" value="Tscrpt_reg_PadR_C"/>
</dbReference>
<evidence type="ECO:0000259" key="1">
    <source>
        <dbReference type="Pfam" id="PF03551"/>
    </source>
</evidence>
<name>A0A0R1SET2_9LACO</name>
<accession>A0A0R1SET2</accession>
<dbReference type="Gene3D" id="1.10.10.10">
    <property type="entry name" value="Winged helix-like DNA-binding domain superfamily/Winged helix DNA-binding domain"/>
    <property type="match status" value="1"/>
</dbReference>
<dbReference type="RefSeq" id="WP_010625199.1">
    <property type="nucleotide sequence ID" value="NZ_AZFA01000008.1"/>
</dbReference>
<keyword evidence="4" id="KW-1185">Reference proteome</keyword>
<dbReference type="EMBL" id="AZFA01000008">
    <property type="protein sequence ID" value="KRL67086.1"/>
    <property type="molecule type" value="Genomic_DNA"/>
</dbReference>
<dbReference type="InterPro" id="IPR005149">
    <property type="entry name" value="Tscrpt_reg_PadR_N"/>
</dbReference>
<dbReference type="eggNOG" id="COG1695">
    <property type="taxonomic scope" value="Bacteria"/>
</dbReference>
<dbReference type="PATRIC" id="fig|1423815.3.peg.2264"/>
<protein>
    <submittedName>
        <fullName evidence="3">Regulator of phenolic acid metabolism PadR</fullName>
    </submittedName>
</protein>
<evidence type="ECO:0000259" key="2">
    <source>
        <dbReference type="Pfam" id="PF10400"/>
    </source>
</evidence>
<feature type="domain" description="Transcription regulator PadR C-terminal" evidence="2">
    <location>
        <begin position="98"/>
        <end position="172"/>
    </location>
</feature>
<dbReference type="InterPro" id="IPR036390">
    <property type="entry name" value="WH_DNA-bd_sf"/>
</dbReference>
<dbReference type="PANTHER" id="PTHR43252:SF6">
    <property type="entry name" value="NEGATIVE TRANSCRIPTION REGULATOR PADR"/>
    <property type="match status" value="1"/>
</dbReference>
<dbReference type="AlphaFoldDB" id="A0A0R1SET2"/>
<evidence type="ECO:0000313" key="4">
    <source>
        <dbReference type="Proteomes" id="UP000051647"/>
    </source>
</evidence>